<feature type="domain" description="ABC transporter" evidence="4">
    <location>
        <begin position="320"/>
        <end position="536"/>
    </location>
</feature>
<dbReference type="PROSITE" id="PS50893">
    <property type="entry name" value="ABC_TRANSPORTER_2"/>
    <property type="match status" value="2"/>
</dbReference>
<dbReference type="Gene3D" id="3.40.50.300">
    <property type="entry name" value="P-loop containing nucleotide triphosphate hydrolases"/>
    <property type="match status" value="2"/>
</dbReference>
<keyword evidence="2" id="KW-0547">Nucleotide-binding</keyword>
<dbReference type="EMBL" id="BA000028">
    <property type="protein sequence ID" value="BAC15008.1"/>
    <property type="molecule type" value="Genomic_DNA"/>
</dbReference>
<dbReference type="GO" id="GO:0005524">
    <property type="term" value="F:ATP binding"/>
    <property type="evidence" value="ECO:0007669"/>
    <property type="project" value="UniProtKB-KW"/>
</dbReference>
<proteinExistence type="predicted"/>
<reference evidence="5 6" key="1">
    <citation type="journal article" date="2001" name="FEMS Microbiol. Lett.">
        <title>Oceanobacillus iheyensis gen. nov., sp. nov., a deep-sea extremely halotolerant and alkaliphilic species isolated from a depth of 1050 m on the Iheya Ridge.</title>
        <authorList>
            <person name="Lu J."/>
            <person name="Nogi Y."/>
            <person name="Takami H."/>
        </authorList>
    </citation>
    <scope>NUCLEOTIDE SEQUENCE [LARGE SCALE GENOMIC DNA]</scope>
    <source>
        <strain evidence="6">DSM 14371 / CIP 107618 / JCM 11309 / KCTC 3954 / HTE831</strain>
    </source>
</reference>
<evidence type="ECO:0000256" key="1">
    <source>
        <dbReference type="ARBA" id="ARBA00022737"/>
    </source>
</evidence>
<dbReference type="FunFam" id="3.40.50.300:FF:000070">
    <property type="entry name" value="Putative ABC transporter ATP-binding component"/>
    <property type="match status" value="1"/>
</dbReference>
<feature type="domain" description="ABC transporter" evidence="4">
    <location>
        <begin position="2"/>
        <end position="252"/>
    </location>
</feature>
<keyword evidence="1" id="KW-0677">Repeat</keyword>
<evidence type="ECO:0000256" key="3">
    <source>
        <dbReference type="ARBA" id="ARBA00022840"/>
    </source>
</evidence>
<reference evidence="5 6" key="2">
    <citation type="journal article" date="2002" name="Nucleic Acids Res.">
        <title>Genome sequence of Oceanobacillus iheyensis isolated from the Iheya Ridge and its unexpected adaptive capabilities to extreme environments.</title>
        <authorList>
            <person name="Takami H."/>
            <person name="Takaki Y."/>
            <person name="Uchiyama I."/>
        </authorList>
    </citation>
    <scope>NUCLEOTIDE SEQUENCE [LARGE SCALE GENOMIC DNA]</scope>
    <source>
        <strain evidence="6">DSM 14371 / CIP 107618 / JCM 11309 / KCTC 3954 / HTE831</strain>
    </source>
</reference>
<dbReference type="Pfam" id="PF00005">
    <property type="entry name" value="ABC_tran"/>
    <property type="match status" value="2"/>
</dbReference>
<dbReference type="KEGG" id="oih:OB3052"/>
<protein>
    <submittedName>
        <fullName evidence="5">ABC transporter ATP-binding protein</fullName>
    </submittedName>
</protein>
<dbReference type="PhylomeDB" id="Q8EM09"/>
<dbReference type="PANTHER" id="PTHR42855:SF2">
    <property type="entry name" value="DRUG RESISTANCE ABC TRANSPORTER,ATP-BINDING PROTEIN"/>
    <property type="match status" value="1"/>
</dbReference>
<dbReference type="RefSeq" id="WP_011067448.1">
    <property type="nucleotide sequence ID" value="NC_004193.1"/>
</dbReference>
<dbReference type="Pfam" id="PF12848">
    <property type="entry name" value="ABC_tran_Xtn"/>
    <property type="match status" value="1"/>
</dbReference>
<keyword evidence="6" id="KW-1185">Reference proteome</keyword>
<evidence type="ECO:0000259" key="4">
    <source>
        <dbReference type="PROSITE" id="PS50893"/>
    </source>
</evidence>
<name>Q8EM09_OCEIH</name>
<organism evidence="5 6">
    <name type="scientific">Oceanobacillus iheyensis (strain DSM 14371 / CIP 107618 / JCM 11309 / KCTC 3954 / HTE831)</name>
    <dbReference type="NCBI Taxonomy" id="221109"/>
    <lineage>
        <taxon>Bacteria</taxon>
        <taxon>Bacillati</taxon>
        <taxon>Bacillota</taxon>
        <taxon>Bacilli</taxon>
        <taxon>Bacillales</taxon>
        <taxon>Bacillaceae</taxon>
        <taxon>Oceanobacillus</taxon>
    </lineage>
</organism>
<dbReference type="GO" id="GO:0016887">
    <property type="term" value="F:ATP hydrolysis activity"/>
    <property type="evidence" value="ECO:0007669"/>
    <property type="project" value="InterPro"/>
</dbReference>
<gene>
    <name evidence="5" type="ordered locus">OB3052</name>
</gene>
<dbReference type="InterPro" id="IPR003439">
    <property type="entry name" value="ABC_transporter-like_ATP-bd"/>
</dbReference>
<dbReference type="InterPro" id="IPR032781">
    <property type="entry name" value="ABC_tran_Xtn"/>
</dbReference>
<sequence>MINVTNVSLRYGDKKLFEDVNLKFTPGNCYGVIGANGAGKSTFLKVLSGEVEPQSGNVSMAPGQRLTVLKQDHFAYEEHPVLETVLMGHERLYKVKQEKDAIYMKEDFSEEDGIRAAELEGDFAEMNGWEAESDAAVLLKGLGIDESIHDKLMSDIPEDQKVKVLLAQALFGNPDILLLDEPTNGLDIQAIQWLEEFLINFENTVIVVSHDRHFLNKVCTHIADVDYGKIQIYVGNYDFWYESSQLASRMAQEANKKKEEKMNELKEFIARFSANASKSKQATSRKKMLDNITLEDIKPSSRKYPYIAFTPEREIGNDLLQVQGLTKSINGVKVLDNINFTLNPNDKVALIGKNDIANTTLLQILAGELEPDEGSFKWGITTSQSYFPKDNSEYFEGSDLPLVDWLRQYSPEDETETFLRGFLGRMLFSGEEAKKKANVLSGGEKVRCMLSKMMLSHANVLLLDEPTNHLDLESIQSLNNGLIRFKGSIIFTSHDHEFINSIANRLIEITPSGIIDKEISYDEYARDKELQDRIQKMYAS</sequence>
<evidence type="ECO:0000256" key="2">
    <source>
        <dbReference type="ARBA" id="ARBA00022741"/>
    </source>
</evidence>
<dbReference type="Proteomes" id="UP000000822">
    <property type="component" value="Chromosome"/>
</dbReference>
<dbReference type="InterPro" id="IPR051309">
    <property type="entry name" value="ABCF_ATPase"/>
</dbReference>
<dbReference type="InterPro" id="IPR027417">
    <property type="entry name" value="P-loop_NTPase"/>
</dbReference>
<dbReference type="InterPro" id="IPR003593">
    <property type="entry name" value="AAA+_ATPase"/>
</dbReference>
<dbReference type="eggNOG" id="COG0488">
    <property type="taxonomic scope" value="Bacteria"/>
</dbReference>
<dbReference type="HOGENOM" id="CLU_000604_36_0_9"/>
<dbReference type="CDD" id="cd03221">
    <property type="entry name" value="ABCF_EF-3"/>
    <property type="match status" value="2"/>
</dbReference>
<dbReference type="FunFam" id="3.40.50.300:FF:000011">
    <property type="entry name" value="Putative ABC transporter ATP-binding component"/>
    <property type="match status" value="1"/>
</dbReference>
<dbReference type="SUPFAM" id="SSF52540">
    <property type="entry name" value="P-loop containing nucleoside triphosphate hydrolases"/>
    <property type="match status" value="2"/>
</dbReference>
<dbReference type="STRING" id="221109.gene:10735304"/>
<accession>Q8EM09</accession>
<dbReference type="PANTHER" id="PTHR42855">
    <property type="entry name" value="ABC TRANSPORTER ATP-BINDING SUBUNIT"/>
    <property type="match status" value="1"/>
</dbReference>
<dbReference type="SMART" id="SM00382">
    <property type="entry name" value="AAA"/>
    <property type="match status" value="2"/>
</dbReference>
<dbReference type="AlphaFoldDB" id="Q8EM09"/>
<evidence type="ECO:0000313" key="6">
    <source>
        <dbReference type="Proteomes" id="UP000000822"/>
    </source>
</evidence>
<evidence type="ECO:0000313" key="5">
    <source>
        <dbReference type="EMBL" id="BAC15008.1"/>
    </source>
</evidence>
<keyword evidence="3 5" id="KW-0067">ATP-binding</keyword>
<dbReference type="OrthoDB" id="9760950at2"/>